<keyword evidence="2 3" id="KW-0732">Signal</keyword>
<dbReference type="Pfam" id="PF13458">
    <property type="entry name" value="Peripla_BP_6"/>
    <property type="match status" value="1"/>
</dbReference>
<proteinExistence type="inferred from homology"/>
<dbReference type="InterPro" id="IPR028081">
    <property type="entry name" value="Leu-bd"/>
</dbReference>
<dbReference type="PANTHER" id="PTHR47235">
    <property type="entry name" value="BLR6548 PROTEIN"/>
    <property type="match status" value="1"/>
</dbReference>
<dbReference type="Gene3D" id="3.40.50.2300">
    <property type="match status" value="2"/>
</dbReference>
<dbReference type="InParanoid" id="E3IVW8"/>
<dbReference type="EMBL" id="CP002299">
    <property type="protein sequence ID" value="ADP83770.1"/>
    <property type="molecule type" value="Genomic_DNA"/>
</dbReference>
<dbReference type="eggNOG" id="COG0683">
    <property type="taxonomic scope" value="Bacteria"/>
</dbReference>
<dbReference type="Proteomes" id="UP000002484">
    <property type="component" value="Chromosome"/>
</dbReference>
<reference evidence="5 6" key="1">
    <citation type="submission" date="2010-10" db="EMBL/GenBank/DDBJ databases">
        <title>Complete sequence of Frankia sp. EuI1c.</title>
        <authorList>
            <consortium name="US DOE Joint Genome Institute"/>
            <person name="Lucas S."/>
            <person name="Copeland A."/>
            <person name="Lapidus A."/>
            <person name="Cheng J.-F."/>
            <person name="Bruce D."/>
            <person name="Goodwin L."/>
            <person name="Pitluck S."/>
            <person name="Chertkov O."/>
            <person name="Detter J.C."/>
            <person name="Han C."/>
            <person name="Tapia R."/>
            <person name="Land M."/>
            <person name="Hauser L."/>
            <person name="Jeffries C."/>
            <person name="Kyrpides N."/>
            <person name="Ivanova N."/>
            <person name="Mikhailova N."/>
            <person name="Beauchemin N."/>
            <person name="Sen A."/>
            <person name="Sur S.A."/>
            <person name="Gtari M."/>
            <person name="Wall L."/>
            <person name="Tisa L."/>
            <person name="Woyke T."/>
        </authorList>
    </citation>
    <scope>NUCLEOTIDE SEQUENCE [LARGE SCALE GENOMIC DNA]</scope>
    <source>
        <strain evidence="6">DSM 45817 / CECT 9037 / EuI1c</strain>
    </source>
</reference>
<dbReference type="PANTHER" id="PTHR47235:SF1">
    <property type="entry name" value="BLR6548 PROTEIN"/>
    <property type="match status" value="1"/>
</dbReference>
<gene>
    <name evidence="5" type="ordered locus">FraEuI1c_5786</name>
</gene>
<dbReference type="SUPFAM" id="SSF53822">
    <property type="entry name" value="Periplasmic binding protein-like I"/>
    <property type="match status" value="1"/>
</dbReference>
<dbReference type="STRING" id="298654.FraEuI1c_5786"/>
<dbReference type="HOGENOM" id="CLU_661831_0_0_11"/>
<sequence precursor="true">MGRRHTLRLAAAALGAALALAACSESGSGDGTGSGATAVAAGAAVKLMVIAPTGTAGSNYPDIVGATKAAVRGLNSRGGIKGHPVELVYCNEKNDAETAKSCANQAVSDHVLAVVNEVSASGGIMPILEAAHIPSIGSAGISIDGSELSSSVSFMLSPLTYYPAVCPALLKAAGATKLGAVGYSLPQVDRLMKMAELGAKQAGSPLVIEPRVPIDTSDFTPTATQVKRAGVDGTVLVVVDQGAYAEVKAGGSTGQKYCHAMGVLSRDWLTQEGTAANALVFASAFPELSQATQYPEIARAVKELDAEVKAGDPDAALRTSSTNTIGAWLSVQIVEKVADAIPGDALTSTALLDQLNKTSNLDLGGITPALNFTKPSPIPGAQRLFNTTMRGVRWDAATKTYVPLGTQSYDALKILEQAGA</sequence>
<evidence type="ECO:0000259" key="4">
    <source>
        <dbReference type="Pfam" id="PF13458"/>
    </source>
</evidence>
<organism evidence="5 6">
    <name type="scientific">Pseudofrankia inefficax (strain DSM 45817 / CECT 9037 / DDB 130130 / EuI1c)</name>
    <name type="common">Frankia inefficax</name>
    <dbReference type="NCBI Taxonomy" id="298654"/>
    <lineage>
        <taxon>Bacteria</taxon>
        <taxon>Bacillati</taxon>
        <taxon>Actinomycetota</taxon>
        <taxon>Actinomycetes</taxon>
        <taxon>Frankiales</taxon>
        <taxon>Frankiaceae</taxon>
        <taxon>Pseudofrankia</taxon>
    </lineage>
</organism>
<dbReference type="RefSeq" id="WP_013426888.1">
    <property type="nucleotide sequence ID" value="NC_014666.1"/>
</dbReference>
<name>E3IVW8_PSEI1</name>
<feature type="signal peptide" evidence="3">
    <location>
        <begin position="1"/>
        <end position="21"/>
    </location>
</feature>
<evidence type="ECO:0000313" key="5">
    <source>
        <dbReference type="EMBL" id="ADP83770.1"/>
    </source>
</evidence>
<protein>
    <recommendedName>
        <fullName evidence="4">Leucine-binding protein domain-containing protein</fullName>
    </recommendedName>
</protein>
<feature type="chain" id="PRO_5003170868" description="Leucine-binding protein domain-containing protein" evidence="3">
    <location>
        <begin position="22"/>
        <end position="420"/>
    </location>
</feature>
<dbReference type="PROSITE" id="PS51257">
    <property type="entry name" value="PROKAR_LIPOPROTEIN"/>
    <property type="match status" value="1"/>
</dbReference>
<dbReference type="InterPro" id="IPR028082">
    <property type="entry name" value="Peripla_BP_I"/>
</dbReference>
<keyword evidence="6" id="KW-1185">Reference proteome</keyword>
<accession>E3IVW8</accession>
<evidence type="ECO:0000256" key="2">
    <source>
        <dbReference type="ARBA" id="ARBA00022729"/>
    </source>
</evidence>
<feature type="domain" description="Leucine-binding protein" evidence="4">
    <location>
        <begin position="52"/>
        <end position="363"/>
    </location>
</feature>
<evidence type="ECO:0000256" key="3">
    <source>
        <dbReference type="SAM" id="SignalP"/>
    </source>
</evidence>
<comment type="similarity">
    <text evidence="1">Belongs to the leucine-binding protein family.</text>
</comment>
<dbReference type="OrthoDB" id="3205678at2"/>
<dbReference type="AlphaFoldDB" id="E3IVW8"/>
<evidence type="ECO:0000256" key="1">
    <source>
        <dbReference type="ARBA" id="ARBA00010062"/>
    </source>
</evidence>
<dbReference type="KEGG" id="fri:FraEuI1c_5786"/>
<evidence type="ECO:0000313" key="6">
    <source>
        <dbReference type="Proteomes" id="UP000002484"/>
    </source>
</evidence>